<sequence length="339" mass="37952">MKQISFAQAEHQNKKKVTRRERFLAQMETLVPWQRLIEALSPSYFPNAAGKRGRPPIGLERMLRVYFLQQWYALADEALEDAIYDSQAMLDFIGIDLAIESVPDATTLLRFRHLLEQHALTQRIFEEINASLAEKGLFMREGTIVDATIVAAAPSTKNKAKQRDPEMKQTKKGQQYYFGMKAHIGVDAVTGLTHSVAATSANVADVTIAGHLVRDDDQRVYGDAGYTGMWKYLDEEKDAPDSRCCVAAKRGPIKKMDDSPMKALLLAIEKAKASIRAKVEHPFHVIKNLFGYRKVRYKGLAKNQAQLFSLLGLANLVLETRYEGRVDGAVRLESALPAG</sequence>
<evidence type="ECO:0000313" key="8">
    <source>
        <dbReference type="EMBL" id="MFC7091611.1"/>
    </source>
</evidence>
<gene>
    <name evidence="8" type="ORF">ACFQH5_18875</name>
</gene>
<dbReference type="NCBIfam" id="NF033581">
    <property type="entry name" value="transpos_IS5_4"/>
    <property type="match status" value="1"/>
</dbReference>
<protein>
    <submittedName>
        <fullName evidence="8">IS5 family transposase</fullName>
    </submittedName>
</protein>
<keyword evidence="3" id="KW-0815">Transposition</keyword>
<proteinExistence type="inferred from homology"/>
<dbReference type="InterPro" id="IPR008490">
    <property type="entry name" value="Transposase_InsH_N"/>
</dbReference>
<dbReference type="Pfam" id="PF01609">
    <property type="entry name" value="DDE_Tnp_1"/>
    <property type="match status" value="1"/>
</dbReference>
<feature type="domain" description="Transposase IS4-like" evidence="6">
    <location>
        <begin position="140"/>
        <end position="316"/>
    </location>
</feature>
<evidence type="ECO:0000256" key="2">
    <source>
        <dbReference type="ARBA" id="ARBA00010075"/>
    </source>
</evidence>
<keyword evidence="5" id="KW-0233">DNA recombination</keyword>
<organism evidence="8 9">
    <name type="scientific">Halomonas salifodinae</name>
    <dbReference type="NCBI Taxonomy" id="438745"/>
    <lineage>
        <taxon>Bacteria</taxon>
        <taxon>Pseudomonadati</taxon>
        <taxon>Pseudomonadota</taxon>
        <taxon>Gammaproteobacteria</taxon>
        <taxon>Oceanospirillales</taxon>
        <taxon>Halomonadaceae</taxon>
        <taxon>Halomonas</taxon>
    </lineage>
</organism>
<evidence type="ECO:0000313" key="9">
    <source>
        <dbReference type="Proteomes" id="UP001596411"/>
    </source>
</evidence>
<evidence type="ECO:0000256" key="5">
    <source>
        <dbReference type="ARBA" id="ARBA00023172"/>
    </source>
</evidence>
<evidence type="ECO:0000256" key="3">
    <source>
        <dbReference type="ARBA" id="ARBA00022578"/>
    </source>
</evidence>
<evidence type="ECO:0000259" key="6">
    <source>
        <dbReference type="Pfam" id="PF01609"/>
    </source>
</evidence>
<comment type="similarity">
    <text evidence="2">Belongs to the transposase 11 family.</text>
</comment>
<dbReference type="InterPro" id="IPR002559">
    <property type="entry name" value="Transposase_11"/>
</dbReference>
<keyword evidence="9" id="KW-1185">Reference proteome</keyword>
<dbReference type="Pfam" id="PF05598">
    <property type="entry name" value="DUF772"/>
    <property type="match status" value="1"/>
</dbReference>
<evidence type="ECO:0000256" key="1">
    <source>
        <dbReference type="ARBA" id="ARBA00003544"/>
    </source>
</evidence>
<reference evidence="9" key="1">
    <citation type="journal article" date="2019" name="Int. J. Syst. Evol. Microbiol.">
        <title>The Global Catalogue of Microorganisms (GCM) 10K type strain sequencing project: providing services to taxonomists for standard genome sequencing and annotation.</title>
        <authorList>
            <consortium name="The Broad Institute Genomics Platform"/>
            <consortium name="The Broad Institute Genome Sequencing Center for Infectious Disease"/>
            <person name="Wu L."/>
            <person name="Ma J."/>
        </authorList>
    </citation>
    <scope>NUCLEOTIDE SEQUENCE [LARGE SCALE GENOMIC DNA]</scope>
    <source>
        <strain evidence="9">CGMCC 1.13666</strain>
    </source>
</reference>
<accession>A0ABW2F075</accession>
<dbReference type="PANTHER" id="PTHR35604">
    <property type="entry name" value="TRANSPOSASE INSH FOR INSERTION SEQUENCE ELEMENT IS5A-RELATED"/>
    <property type="match status" value="1"/>
</dbReference>
<dbReference type="PANTHER" id="PTHR35604:SF2">
    <property type="entry name" value="TRANSPOSASE INSH FOR INSERTION SEQUENCE ELEMENT IS5A-RELATED"/>
    <property type="match status" value="1"/>
</dbReference>
<comment type="caution">
    <text evidence="8">The sequence shown here is derived from an EMBL/GenBank/DDBJ whole genome shotgun (WGS) entry which is preliminary data.</text>
</comment>
<dbReference type="InterPro" id="IPR047959">
    <property type="entry name" value="Transpos_IS5"/>
</dbReference>
<dbReference type="Proteomes" id="UP001596411">
    <property type="component" value="Unassembled WGS sequence"/>
</dbReference>
<keyword evidence="4" id="KW-0238">DNA-binding</keyword>
<dbReference type="RefSeq" id="WP_346064316.1">
    <property type="nucleotide sequence ID" value="NZ_BAAADR010000047.1"/>
</dbReference>
<dbReference type="EMBL" id="JBHSZP010000039">
    <property type="protein sequence ID" value="MFC7091611.1"/>
    <property type="molecule type" value="Genomic_DNA"/>
</dbReference>
<evidence type="ECO:0000259" key="7">
    <source>
        <dbReference type="Pfam" id="PF05598"/>
    </source>
</evidence>
<evidence type="ECO:0000256" key="4">
    <source>
        <dbReference type="ARBA" id="ARBA00023125"/>
    </source>
</evidence>
<comment type="function">
    <text evidence="1">Involved in the transposition of the insertion sequence IS5.</text>
</comment>
<feature type="domain" description="Transposase InsH N-terminal" evidence="7">
    <location>
        <begin position="14"/>
        <end position="113"/>
    </location>
</feature>
<name>A0ABW2F075_9GAMM</name>